<dbReference type="RefSeq" id="WP_208149552.1">
    <property type="nucleotide sequence ID" value="NZ_JAGETV010000011.1"/>
</dbReference>
<evidence type="ECO:0000259" key="1">
    <source>
        <dbReference type="PROSITE" id="PS51186"/>
    </source>
</evidence>
<dbReference type="PROSITE" id="PS51186">
    <property type="entry name" value="GNAT"/>
    <property type="match status" value="1"/>
</dbReference>
<gene>
    <name evidence="2" type="ORF">J3998_07695</name>
</gene>
<evidence type="ECO:0000313" key="2">
    <source>
        <dbReference type="EMBL" id="MBO1927459.1"/>
    </source>
</evidence>
<dbReference type="CDD" id="cd04301">
    <property type="entry name" value="NAT_SF"/>
    <property type="match status" value="1"/>
</dbReference>
<dbReference type="PANTHER" id="PTHR43451">
    <property type="entry name" value="ACETYLTRANSFERASE (GNAT) FAMILY PROTEIN"/>
    <property type="match status" value="1"/>
</dbReference>
<keyword evidence="3" id="KW-1185">Reference proteome</keyword>
<reference evidence="2 3" key="1">
    <citation type="submission" date="2021-03" db="EMBL/GenBank/DDBJ databases">
        <title>Thiomicrorhabdus sp.nov.,novel sulfur-oxidizing bacteria isolated from coastal sediment.</title>
        <authorList>
            <person name="Liu X."/>
        </authorList>
    </citation>
    <scope>NUCLEOTIDE SEQUENCE [LARGE SCALE GENOMIC DNA]</scope>
    <source>
        <strain evidence="2 3">6S2-11</strain>
    </source>
</reference>
<organism evidence="2 3">
    <name type="scientific">Thiomicrorhabdus marina</name>
    <dbReference type="NCBI Taxonomy" id="2818442"/>
    <lineage>
        <taxon>Bacteria</taxon>
        <taxon>Pseudomonadati</taxon>
        <taxon>Pseudomonadota</taxon>
        <taxon>Gammaproteobacteria</taxon>
        <taxon>Thiotrichales</taxon>
        <taxon>Piscirickettsiaceae</taxon>
        <taxon>Thiomicrorhabdus</taxon>
    </lineage>
</organism>
<dbReference type="EMBL" id="JAGETV010000011">
    <property type="protein sequence ID" value="MBO1927459.1"/>
    <property type="molecule type" value="Genomic_DNA"/>
</dbReference>
<dbReference type="Pfam" id="PF13673">
    <property type="entry name" value="Acetyltransf_10"/>
    <property type="match status" value="1"/>
</dbReference>
<dbReference type="InterPro" id="IPR016181">
    <property type="entry name" value="Acyl_CoA_acyltransferase"/>
</dbReference>
<dbReference type="InterPro" id="IPR052564">
    <property type="entry name" value="N-acetyltrans/Recomb-assoc"/>
</dbReference>
<sequence length="158" mass="18299">MIFEIKNYTPNDALPIADLYRSAVHAIDDKIYSKQQKEAWAPTPPDYDFWQSRLQQKQPFVAWCDNTIVGFIELEPDGHIDCAYTHPGFQQQGVMTALYHHLEQQAKKQKIPLLYVEASKAAHQFFENRGFETVKANRVKRNGETLINFSLQKKLMGL</sequence>
<proteinExistence type="predicted"/>
<dbReference type="SUPFAM" id="SSF55729">
    <property type="entry name" value="Acyl-CoA N-acyltransferases (Nat)"/>
    <property type="match status" value="1"/>
</dbReference>
<accession>A0ABS3Q660</accession>
<dbReference type="PANTHER" id="PTHR43451:SF1">
    <property type="entry name" value="ACETYLTRANSFERASE"/>
    <property type="match status" value="1"/>
</dbReference>
<comment type="caution">
    <text evidence="2">The sequence shown here is derived from an EMBL/GenBank/DDBJ whole genome shotgun (WGS) entry which is preliminary data.</text>
</comment>
<dbReference type="Gene3D" id="3.40.630.30">
    <property type="match status" value="1"/>
</dbReference>
<feature type="domain" description="N-acetyltransferase" evidence="1">
    <location>
        <begin position="3"/>
        <end position="156"/>
    </location>
</feature>
<evidence type="ECO:0000313" key="3">
    <source>
        <dbReference type="Proteomes" id="UP000664835"/>
    </source>
</evidence>
<protein>
    <submittedName>
        <fullName evidence="2">GNAT family N-acetyltransferase</fullName>
    </submittedName>
</protein>
<name>A0ABS3Q660_9GAMM</name>
<dbReference type="Proteomes" id="UP000664835">
    <property type="component" value="Unassembled WGS sequence"/>
</dbReference>
<dbReference type="InterPro" id="IPR000182">
    <property type="entry name" value="GNAT_dom"/>
</dbReference>